<dbReference type="EC" id="2.7.1.21" evidence="2"/>
<evidence type="ECO:0000256" key="3">
    <source>
        <dbReference type="ARBA" id="ARBA00022634"/>
    </source>
</evidence>
<dbReference type="GO" id="GO:0004797">
    <property type="term" value="F:thymidine kinase activity"/>
    <property type="evidence" value="ECO:0007669"/>
    <property type="project" value="UniProtKB-EC"/>
</dbReference>
<evidence type="ECO:0000256" key="4">
    <source>
        <dbReference type="ARBA" id="ARBA00022679"/>
    </source>
</evidence>
<keyword evidence="5" id="KW-0547">Nucleotide-binding</keyword>
<dbReference type="InterPro" id="IPR001267">
    <property type="entry name" value="Thymidine_kinase"/>
</dbReference>
<dbReference type="GO" id="GO:0071897">
    <property type="term" value="P:DNA biosynthetic process"/>
    <property type="evidence" value="ECO:0007669"/>
    <property type="project" value="UniProtKB-KW"/>
</dbReference>
<dbReference type="InterPro" id="IPR027417">
    <property type="entry name" value="P-loop_NTPase"/>
</dbReference>
<evidence type="ECO:0000256" key="8">
    <source>
        <dbReference type="PIRSR" id="PIRSR035805-1"/>
    </source>
</evidence>
<evidence type="ECO:0000313" key="11">
    <source>
        <dbReference type="Proteomes" id="UP000053780"/>
    </source>
</evidence>
<dbReference type="PIRSF" id="PIRSF035805">
    <property type="entry name" value="TK_cell"/>
    <property type="match status" value="1"/>
</dbReference>
<keyword evidence="6 10" id="KW-0418">Kinase</keyword>
<dbReference type="Proteomes" id="UP000053780">
    <property type="component" value="Unassembled WGS sequence"/>
</dbReference>
<feature type="binding site" evidence="9">
    <location>
        <position position="182"/>
    </location>
    <ligand>
        <name>substrate</name>
    </ligand>
</feature>
<evidence type="ECO:0000256" key="2">
    <source>
        <dbReference type="ARBA" id="ARBA00012118"/>
    </source>
</evidence>
<evidence type="ECO:0000256" key="6">
    <source>
        <dbReference type="ARBA" id="ARBA00022777"/>
    </source>
</evidence>
<dbReference type="Pfam" id="PF00265">
    <property type="entry name" value="TK"/>
    <property type="match status" value="1"/>
</dbReference>
<evidence type="ECO:0000256" key="1">
    <source>
        <dbReference type="ARBA" id="ARBA00007587"/>
    </source>
</evidence>
<accession>T0LCH7</accession>
<dbReference type="AlphaFoldDB" id="T0LCH7"/>
<keyword evidence="3" id="KW-0237">DNA synthesis</keyword>
<keyword evidence="11" id="KW-1185">Reference proteome</keyword>
<sequence length="192" mass="22591">MRFELITGLVMSGKTKYLIELMRLMKRENYITVVSDIVGKNENFRIRSRAEGFEEKIIPTLVIQKEDDLYNTIENKFFNNNNYCINTIFVDEVQFLETKHIDSLIKIANNYDIRIICSGISHTFKHDMWDTIKYILTKKNIKVKTFRVKCYYCDQNAERNKKIRGSINSGDIDTNSGNGEKYIPSCLECWIK</sequence>
<keyword evidence="4" id="KW-0808">Transferase</keyword>
<dbReference type="HOGENOM" id="CLU_064400_2_2_1"/>
<dbReference type="EMBL" id="KE647051">
    <property type="protein sequence ID" value="EQB62004.1"/>
    <property type="molecule type" value="Genomic_DNA"/>
</dbReference>
<proteinExistence type="inferred from homology"/>
<organism evidence="10 11">
    <name type="scientific">Vairimorpha apis BRL 01</name>
    <dbReference type="NCBI Taxonomy" id="1037528"/>
    <lineage>
        <taxon>Eukaryota</taxon>
        <taxon>Fungi</taxon>
        <taxon>Fungi incertae sedis</taxon>
        <taxon>Microsporidia</taxon>
        <taxon>Nosematidae</taxon>
        <taxon>Vairimorpha</taxon>
    </lineage>
</organism>
<evidence type="ECO:0000256" key="5">
    <source>
        <dbReference type="ARBA" id="ARBA00022741"/>
    </source>
</evidence>
<protein>
    <recommendedName>
        <fullName evidence="2">thymidine kinase</fullName>
        <ecNumber evidence="2">2.7.1.21</ecNumber>
    </recommendedName>
</protein>
<name>T0LCH7_9MICR</name>
<evidence type="ECO:0000256" key="9">
    <source>
        <dbReference type="PIRSR" id="PIRSR035805-2"/>
    </source>
</evidence>
<dbReference type="Gene3D" id="3.40.50.300">
    <property type="entry name" value="P-loop containing nucleotide triphosphate hydrolases"/>
    <property type="match status" value="1"/>
</dbReference>
<dbReference type="VEuPathDB" id="MicrosporidiaDB:NAPIS_ORF00421"/>
<keyword evidence="7" id="KW-0067">ATP-binding</keyword>
<evidence type="ECO:0000313" key="10">
    <source>
        <dbReference type="EMBL" id="EQB62004.1"/>
    </source>
</evidence>
<dbReference type="SUPFAM" id="SSF52540">
    <property type="entry name" value="P-loop containing nucleoside triphosphate hydrolases"/>
    <property type="match status" value="1"/>
</dbReference>
<feature type="active site" description="Proton acceptor" evidence="8">
    <location>
        <position position="92"/>
    </location>
</feature>
<comment type="similarity">
    <text evidence="1">Belongs to the thymidine kinase family.</text>
</comment>
<dbReference type="GO" id="GO:0005524">
    <property type="term" value="F:ATP binding"/>
    <property type="evidence" value="ECO:0007669"/>
    <property type="project" value="UniProtKB-KW"/>
</dbReference>
<gene>
    <name evidence="10" type="ORF">NAPIS_ORF00421</name>
</gene>
<evidence type="ECO:0000256" key="7">
    <source>
        <dbReference type="ARBA" id="ARBA00022840"/>
    </source>
</evidence>
<reference evidence="10 11" key="1">
    <citation type="journal article" date="2013" name="BMC Genomics">
        <title>Genome sequencing and comparative genomics of honey bee microsporidia, Nosema apis reveal novel insights into host-parasite interactions.</title>
        <authorList>
            <person name="Chen Yp."/>
            <person name="Pettis J.S."/>
            <person name="Zhao Y."/>
            <person name="Liu X."/>
            <person name="Tallon L.J."/>
            <person name="Sadzewicz L.D."/>
            <person name="Li R."/>
            <person name="Zheng H."/>
            <person name="Huang S."/>
            <person name="Zhang X."/>
            <person name="Hamilton M.C."/>
            <person name="Pernal S.F."/>
            <person name="Melathopoulos A.P."/>
            <person name="Yan X."/>
            <person name="Evans J.D."/>
        </authorList>
    </citation>
    <scope>NUCLEOTIDE SEQUENCE [LARGE SCALE GENOMIC DNA]</scope>
    <source>
        <strain evidence="10 11">BRL 01</strain>
    </source>
</reference>